<dbReference type="Pfam" id="PF18741">
    <property type="entry name" value="MTES_1575"/>
    <property type="match status" value="1"/>
</dbReference>
<keyword evidence="5" id="KW-1185">Reference proteome</keyword>
<gene>
    <name evidence="4" type="ORF">BSZ40_07800</name>
</gene>
<evidence type="ECO:0000259" key="3">
    <source>
        <dbReference type="Pfam" id="PF18741"/>
    </source>
</evidence>
<reference evidence="5" key="1">
    <citation type="submission" date="2016-12" db="EMBL/GenBank/DDBJ databases">
        <authorList>
            <person name="Meng X."/>
        </authorList>
    </citation>
    <scope>NUCLEOTIDE SEQUENCE [LARGE SCALE GENOMIC DNA]</scope>
    <source>
        <strain evidence="5">DSM 20732</strain>
    </source>
</reference>
<evidence type="ECO:0000313" key="5">
    <source>
        <dbReference type="Proteomes" id="UP000185612"/>
    </source>
</evidence>
<dbReference type="EMBL" id="MQVS01000007">
    <property type="protein sequence ID" value="OKL51456.1"/>
    <property type="molecule type" value="Genomic_DNA"/>
</dbReference>
<name>A0A1Q5PVC6_9ACTO</name>
<feature type="coiled-coil region" evidence="1">
    <location>
        <begin position="388"/>
        <end position="415"/>
    </location>
</feature>
<dbReference type="OrthoDB" id="9757917at2"/>
<proteinExistence type="predicted"/>
<feature type="domain" description="Restriction endonuclease type II-like" evidence="3">
    <location>
        <begin position="1140"/>
        <end position="1232"/>
    </location>
</feature>
<feature type="compositionally biased region" description="Pro residues" evidence="2">
    <location>
        <begin position="1308"/>
        <end position="1319"/>
    </location>
</feature>
<dbReference type="STRING" id="52770.BSZ40_07800"/>
<feature type="compositionally biased region" description="Polar residues" evidence="2">
    <location>
        <begin position="1269"/>
        <end position="1283"/>
    </location>
</feature>
<organism evidence="4 5">
    <name type="scientific">Buchananella hordeovulneris</name>
    <dbReference type="NCBI Taxonomy" id="52770"/>
    <lineage>
        <taxon>Bacteria</taxon>
        <taxon>Bacillati</taxon>
        <taxon>Actinomycetota</taxon>
        <taxon>Actinomycetes</taxon>
        <taxon>Actinomycetales</taxon>
        <taxon>Actinomycetaceae</taxon>
        <taxon>Buchananella</taxon>
    </lineage>
</organism>
<dbReference type="RefSeq" id="WP_073824944.1">
    <property type="nucleotide sequence ID" value="NZ_MQVS01000007.1"/>
</dbReference>
<feature type="region of interest" description="Disordered" evidence="2">
    <location>
        <begin position="1242"/>
        <end position="1326"/>
    </location>
</feature>
<evidence type="ECO:0000256" key="2">
    <source>
        <dbReference type="SAM" id="MobiDB-lite"/>
    </source>
</evidence>
<sequence length="1383" mass="148987">MASFFSRPFRSTPTPAPEPEVEVEVVESYLPEFADAIAGLIEAWETELQAGLDVNQSEVVLHLEGANPNAHAQLFAGRPTRLSNLLREASALAEAQRVVRTIRRVIARARANNAIAPLHLAIGTARWQSEAGGESAPLLLCPVKLTGATDDTVAFTMESSVMMSPAFVRALRQRGVQVDATSLVNRSLTPRGFSPQAALDYLHDIGRNTLTGYTKQDTLTLGLIVRPGEDILAAFQAARPELESSVLVAALAGDVGARDTLTVTLPPSVAHDRDPGTERGAGDLDPDQLDIIDAVAAGHCLTIDAPPGADVAGTVAALLADAAGSGRSCLFLPGSRRTANALADTISALGLRDIFADLTREDWWQTGLADSLRAALARPEVPVDDEGISALRQRLVQVRQELARYTDALHRQRSEYQVSVYEVLQALGVLTTKRPLPRTKVRFSPQVLQQLSGPGRQQALDVLQRAADNGALAVRAGTTPWYGAKLESADHAARAIAAANRLAGGALKMMREDAADVAQDTGLHVAETVGQWLEQLTMLDGVRDSLDVFVPVIFEKSAADMVIATHSKEWRREHSIAMKGSQRRRLVKHARDLVRPGRTVEDLNAELIKVQERREIWRRYAEGDGWPKLPSGLAELHTEAAGVKADLETLQGVVSPDGVSLFDIEMGRLEKHMLALADPTFTKDLASQTEIEREMEELGLSPLLTDLRERAVEPELVQAEFDLAWWASVLSVLLIGDADLLGLDGEALVGRMRALRHLDKEHVQTLPGPLLRAVVHRLNLEIEQDAEAANQLYRALAPEHAGQVAQVLATFPLARRLLPMWSVPALLTPQVVPDDADIELLIVEGSVPMAHAIALAARAAQVVVIGDARRPGGFGAAVSGLLPQLVLPTDRGDRDSEIATLLASHGYGEVIQPVPAPQRRSRIQVVRLDGRGLPSPGAETVESVEVEVQAVVDKVIEHALATPEQSLAVVALNASHAERVSAALQQAAGGSAALAAFLNAETTEHFVVSAVDDFTGLRRDHVIITVGFAKTPHGRVLHRFGTLAEPDGAAGLVDALDAVRERLTVVTCIGAEELSAARLYQPGPRLLRDLLAMAEQTPEPLSVPAIVTPTASAAADEVAGQEEGAGQEEALRPDRLLVDLAERLFRLGLTVEPNYGTEGGIRIPLAIGHPQVPDQYIVAVLTDDAAYVAEPSQRRRDRHWVERLESRGWVVHTASAAAVFLNPGAQAERIKELVLESLRARRAEEDRRRIPASSVALPHISHAGPVALPTTQPETEDATAQQRADTETPAEDEAAEEPAIQPEADSPVPAPLPRGPRPPTAQGLPLAAYGDDQLDELLVWIKSDGVERSEDELLDELREALALRRRGAQVDAVLRHVVRRAAN</sequence>
<protein>
    <recommendedName>
        <fullName evidence="3">Restriction endonuclease type II-like domain-containing protein</fullName>
    </recommendedName>
</protein>
<accession>A0A1Q5PVC6</accession>
<dbReference type="InterPro" id="IPR049468">
    <property type="entry name" value="Restrct_endonuc-II-like_dom"/>
</dbReference>
<dbReference type="Proteomes" id="UP000185612">
    <property type="component" value="Unassembled WGS sequence"/>
</dbReference>
<comment type="caution">
    <text evidence="4">The sequence shown here is derived from an EMBL/GenBank/DDBJ whole genome shotgun (WGS) entry which is preliminary data.</text>
</comment>
<feature type="compositionally biased region" description="Low complexity" evidence="2">
    <location>
        <begin position="1297"/>
        <end position="1307"/>
    </location>
</feature>
<evidence type="ECO:0000313" key="4">
    <source>
        <dbReference type="EMBL" id="OKL51456.1"/>
    </source>
</evidence>
<keyword evidence="1" id="KW-0175">Coiled coil</keyword>
<dbReference type="InParanoid" id="A0A1Q5PVC6"/>
<evidence type="ECO:0000256" key="1">
    <source>
        <dbReference type="SAM" id="Coils"/>
    </source>
</evidence>